<evidence type="ECO:0000313" key="3">
    <source>
        <dbReference type="Proteomes" id="UP001289374"/>
    </source>
</evidence>
<dbReference type="PANTHER" id="PTHR33710:SF83">
    <property type="entry name" value="ENDONUCLEASE_EXONUCLEASE_PHOSPHATASE DOMAIN-CONTAINING PROTEIN"/>
    <property type="match status" value="1"/>
</dbReference>
<organism evidence="2 3">
    <name type="scientific">Sesamum angolense</name>
    <dbReference type="NCBI Taxonomy" id="2727404"/>
    <lineage>
        <taxon>Eukaryota</taxon>
        <taxon>Viridiplantae</taxon>
        <taxon>Streptophyta</taxon>
        <taxon>Embryophyta</taxon>
        <taxon>Tracheophyta</taxon>
        <taxon>Spermatophyta</taxon>
        <taxon>Magnoliopsida</taxon>
        <taxon>eudicotyledons</taxon>
        <taxon>Gunneridae</taxon>
        <taxon>Pentapetalae</taxon>
        <taxon>asterids</taxon>
        <taxon>lamiids</taxon>
        <taxon>Lamiales</taxon>
        <taxon>Pedaliaceae</taxon>
        <taxon>Sesamum</taxon>
    </lineage>
</organism>
<feature type="domain" description="Endonuclease/exonuclease/phosphatase" evidence="1">
    <location>
        <begin position="7"/>
        <end position="151"/>
    </location>
</feature>
<dbReference type="EMBL" id="JACGWL010000814">
    <property type="protein sequence ID" value="KAK4381772.1"/>
    <property type="molecule type" value="Genomic_DNA"/>
</dbReference>
<gene>
    <name evidence="2" type="ORF">Sango_2936600</name>
</gene>
<reference evidence="2" key="2">
    <citation type="journal article" date="2024" name="Plant">
        <title>Genomic evolution and insights into agronomic trait innovations of Sesamum species.</title>
        <authorList>
            <person name="Miao H."/>
            <person name="Wang L."/>
            <person name="Qu L."/>
            <person name="Liu H."/>
            <person name="Sun Y."/>
            <person name="Le M."/>
            <person name="Wang Q."/>
            <person name="Wei S."/>
            <person name="Zheng Y."/>
            <person name="Lin W."/>
            <person name="Duan Y."/>
            <person name="Cao H."/>
            <person name="Xiong S."/>
            <person name="Wang X."/>
            <person name="Wei L."/>
            <person name="Li C."/>
            <person name="Ma Q."/>
            <person name="Ju M."/>
            <person name="Zhao R."/>
            <person name="Li G."/>
            <person name="Mu C."/>
            <person name="Tian Q."/>
            <person name="Mei H."/>
            <person name="Zhang T."/>
            <person name="Gao T."/>
            <person name="Zhang H."/>
        </authorList>
    </citation>
    <scope>NUCLEOTIDE SEQUENCE</scope>
    <source>
        <strain evidence="2">K16</strain>
    </source>
</reference>
<dbReference type="SUPFAM" id="SSF56219">
    <property type="entry name" value="DNase I-like"/>
    <property type="match status" value="1"/>
</dbReference>
<dbReference type="InterPro" id="IPR005135">
    <property type="entry name" value="Endo/exonuclease/phosphatase"/>
</dbReference>
<dbReference type="Proteomes" id="UP001289374">
    <property type="component" value="Unassembled WGS sequence"/>
</dbReference>
<proteinExistence type="predicted"/>
<dbReference type="Pfam" id="PF03372">
    <property type="entry name" value="Exo_endo_phos"/>
    <property type="match status" value="1"/>
</dbReference>
<protein>
    <recommendedName>
        <fullName evidence="1">Endonuclease/exonuclease/phosphatase domain-containing protein</fullName>
    </recommendedName>
</protein>
<dbReference type="AlphaFoldDB" id="A0AAE1VV78"/>
<dbReference type="GO" id="GO:0003824">
    <property type="term" value="F:catalytic activity"/>
    <property type="evidence" value="ECO:0007669"/>
    <property type="project" value="InterPro"/>
</dbReference>
<dbReference type="Gene3D" id="3.60.10.10">
    <property type="entry name" value="Endonuclease/exonuclease/phosphatase"/>
    <property type="match status" value="1"/>
</dbReference>
<dbReference type="InterPro" id="IPR036691">
    <property type="entry name" value="Endo/exonu/phosph_ase_sf"/>
</dbReference>
<evidence type="ECO:0000313" key="2">
    <source>
        <dbReference type="EMBL" id="KAK4381772.1"/>
    </source>
</evidence>
<keyword evidence="3" id="KW-1185">Reference proteome</keyword>
<dbReference type="PANTHER" id="PTHR33710">
    <property type="entry name" value="BNAC02G09200D PROTEIN"/>
    <property type="match status" value="1"/>
</dbReference>
<accession>A0AAE1VV78</accession>
<sequence>MNGICVPSRGKSGGLALLLSRSVNVLLQQYSHNHIDVSVQLDDKLDWWHFTGIYGEPDTSKRERTWNLLTRLRDQSNRAWLCAGDFNEILGQSEKFGDRLARLGNSETSKQRHSAPTTVRERLDRACANSEWTHLFPDVSVTHEPMNCSDHAALIIHLTDTPEFHSHTARPWHSEAAWLQSDQCALVVGNSWVTTLGNIQETGLTEQIACCQTKLKLWSATAFGVDKTQTLYASNRPSRNDIAEGTEHLRTIIDASMRAGLLQPYTAAEVKTALFQIAPLKSLGPDANPRQGWMALKLDVSKAYDKNAKLEQRLRGIMVCRGGASISHFIFADDTLIFCQPSTESSQTIHEVLETYRGASGQEINFSKSSVAFSRNTKEELCQSIAGDLTIRRENKI</sequence>
<reference evidence="2" key="1">
    <citation type="submission" date="2020-06" db="EMBL/GenBank/DDBJ databases">
        <authorList>
            <person name="Li T."/>
            <person name="Hu X."/>
            <person name="Zhang T."/>
            <person name="Song X."/>
            <person name="Zhang H."/>
            <person name="Dai N."/>
            <person name="Sheng W."/>
            <person name="Hou X."/>
            <person name="Wei L."/>
        </authorList>
    </citation>
    <scope>NUCLEOTIDE SEQUENCE</scope>
    <source>
        <strain evidence="2">K16</strain>
        <tissue evidence="2">Leaf</tissue>
    </source>
</reference>
<evidence type="ECO:0000259" key="1">
    <source>
        <dbReference type="Pfam" id="PF03372"/>
    </source>
</evidence>
<comment type="caution">
    <text evidence="2">The sequence shown here is derived from an EMBL/GenBank/DDBJ whole genome shotgun (WGS) entry which is preliminary data.</text>
</comment>
<name>A0AAE1VV78_9LAMI</name>